<dbReference type="Proteomes" id="UP001207468">
    <property type="component" value="Unassembled WGS sequence"/>
</dbReference>
<comment type="caution">
    <text evidence="1">The sequence shown here is derived from an EMBL/GenBank/DDBJ whole genome shotgun (WGS) entry which is preliminary data.</text>
</comment>
<name>A0ACC0ULU6_9AGAM</name>
<keyword evidence="2" id="KW-1185">Reference proteome</keyword>
<gene>
    <name evidence="1" type="ORF">F5148DRAFT_854406</name>
</gene>
<organism evidence="1 2">
    <name type="scientific">Russula earlei</name>
    <dbReference type="NCBI Taxonomy" id="71964"/>
    <lineage>
        <taxon>Eukaryota</taxon>
        <taxon>Fungi</taxon>
        <taxon>Dikarya</taxon>
        <taxon>Basidiomycota</taxon>
        <taxon>Agaricomycotina</taxon>
        <taxon>Agaricomycetes</taxon>
        <taxon>Russulales</taxon>
        <taxon>Russulaceae</taxon>
        <taxon>Russula</taxon>
    </lineage>
</organism>
<protein>
    <submittedName>
        <fullName evidence="1">Uncharacterized protein</fullName>
    </submittedName>
</protein>
<sequence>MLTRNYSFPFPREKQLDGSYYISRVLVPPLERIFNLVGADVRGWYEEMPRRIRADGVDASLTSPEKPKGPMTPGGRLRIEEHFRNSQCILCRSFSDEGLCERCCATPAETISGLLSQVRIAEKGIKAAHDVCATCTQSEPLEPVRCVSLDCPWLFQRKKVEQQGEETGLLQELIQALDLGDGIKPERHDNANEGAQDDEVHPVQWMI</sequence>
<evidence type="ECO:0000313" key="1">
    <source>
        <dbReference type="EMBL" id="KAI9512575.1"/>
    </source>
</evidence>
<reference evidence="1" key="1">
    <citation type="submission" date="2021-03" db="EMBL/GenBank/DDBJ databases">
        <title>Evolutionary priming and transition to the ectomycorrhizal habit in an iconic lineage of mushroom-forming fungi: is preadaptation a requirement?</title>
        <authorList>
            <consortium name="DOE Joint Genome Institute"/>
            <person name="Looney B.P."/>
            <person name="Miyauchi S."/>
            <person name="Morin E."/>
            <person name="Drula E."/>
            <person name="Courty P.E."/>
            <person name="Chicoki N."/>
            <person name="Fauchery L."/>
            <person name="Kohler A."/>
            <person name="Kuo A."/>
            <person name="LaButti K."/>
            <person name="Pangilinan J."/>
            <person name="Lipzen A."/>
            <person name="Riley R."/>
            <person name="Andreopoulos W."/>
            <person name="He G."/>
            <person name="Johnson J."/>
            <person name="Barry K.W."/>
            <person name="Grigoriev I.V."/>
            <person name="Nagy L."/>
            <person name="Hibbett D."/>
            <person name="Henrissat B."/>
            <person name="Matheny P.B."/>
            <person name="Labbe J."/>
            <person name="Martin A.F."/>
        </authorList>
    </citation>
    <scope>NUCLEOTIDE SEQUENCE</scope>
    <source>
        <strain evidence="1">BPL698</strain>
    </source>
</reference>
<accession>A0ACC0ULU6</accession>
<evidence type="ECO:0000313" key="2">
    <source>
        <dbReference type="Proteomes" id="UP001207468"/>
    </source>
</evidence>
<dbReference type="EMBL" id="JAGFNK010000008">
    <property type="protein sequence ID" value="KAI9512575.1"/>
    <property type="molecule type" value="Genomic_DNA"/>
</dbReference>
<proteinExistence type="predicted"/>